<dbReference type="EMBL" id="JAIQCV010000010">
    <property type="protein sequence ID" value="KAH1057117.1"/>
    <property type="molecule type" value="Genomic_DNA"/>
</dbReference>
<comment type="caution">
    <text evidence="1">The sequence shown here is derived from an EMBL/GenBank/DDBJ whole genome shotgun (WGS) entry which is preliminary data.</text>
</comment>
<dbReference type="AlphaFoldDB" id="A0A9D3UTG3"/>
<gene>
    <name evidence="1" type="ORF">J1N35_035182</name>
</gene>
<keyword evidence="2" id="KW-1185">Reference proteome</keyword>
<dbReference type="Proteomes" id="UP000828251">
    <property type="component" value="Unassembled WGS sequence"/>
</dbReference>
<protein>
    <submittedName>
        <fullName evidence="1">Uncharacterized protein</fullName>
    </submittedName>
</protein>
<proteinExistence type="predicted"/>
<evidence type="ECO:0000313" key="1">
    <source>
        <dbReference type="EMBL" id="KAH1057117.1"/>
    </source>
</evidence>
<reference evidence="1 2" key="1">
    <citation type="journal article" date="2021" name="Plant Biotechnol. J.">
        <title>Multi-omics assisted identification of the key and species-specific regulatory components of drought-tolerant mechanisms in Gossypium stocksii.</title>
        <authorList>
            <person name="Yu D."/>
            <person name="Ke L."/>
            <person name="Zhang D."/>
            <person name="Wu Y."/>
            <person name="Sun Y."/>
            <person name="Mei J."/>
            <person name="Sun J."/>
            <person name="Sun Y."/>
        </authorList>
    </citation>
    <scope>NUCLEOTIDE SEQUENCE [LARGE SCALE GENOMIC DNA]</scope>
    <source>
        <strain evidence="2">cv. E1</strain>
        <tissue evidence="1">Leaf</tissue>
    </source>
</reference>
<name>A0A9D3UTG3_9ROSI</name>
<accession>A0A9D3UTG3</accession>
<organism evidence="1 2">
    <name type="scientific">Gossypium stocksii</name>
    <dbReference type="NCBI Taxonomy" id="47602"/>
    <lineage>
        <taxon>Eukaryota</taxon>
        <taxon>Viridiplantae</taxon>
        <taxon>Streptophyta</taxon>
        <taxon>Embryophyta</taxon>
        <taxon>Tracheophyta</taxon>
        <taxon>Spermatophyta</taxon>
        <taxon>Magnoliopsida</taxon>
        <taxon>eudicotyledons</taxon>
        <taxon>Gunneridae</taxon>
        <taxon>Pentapetalae</taxon>
        <taxon>rosids</taxon>
        <taxon>malvids</taxon>
        <taxon>Malvales</taxon>
        <taxon>Malvaceae</taxon>
        <taxon>Malvoideae</taxon>
        <taxon>Gossypium</taxon>
    </lineage>
</organism>
<sequence length="98" mass="11418">MKQELENQQQHERERERAKMLHLQWSAYGDDDLEEEAVRLGSIIRVFKPKKAKKSEKKSMKYFLCYGPHRLQDCPEQSKLSAISKGEKAEPDKIAVAT</sequence>
<evidence type="ECO:0000313" key="2">
    <source>
        <dbReference type="Proteomes" id="UP000828251"/>
    </source>
</evidence>